<dbReference type="InterPro" id="IPR016195">
    <property type="entry name" value="Pol/histidinol_Pase-like"/>
</dbReference>
<evidence type="ECO:0000313" key="2">
    <source>
        <dbReference type="Proteomes" id="UP000033882"/>
    </source>
</evidence>
<keyword evidence="1" id="KW-0347">Helicase</keyword>
<protein>
    <submittedName>
        <fullName evidence="1">UvrD/REP helicase family protein</fullName>
    </submittedName>
</protein>
<dbReference type="CDD" id="cd19067">
    <property type="entry name" value="PfuEndoQ-like"/>
    <property type="match status" value="1"/>
</dbReference>
<dbReference type="Gene3D" id="3.20.20.140">
    <property type="entry name" value="Metal-dependent hydrolases"/>
    <property type="match status" value="1"/>
</dbReference>
<dbReference type="EMBL" id="LCPB01000015">
    <property type="protein sequence ID" value="KKU89386.1"/>
    <property type="molecule type" value="Genomic_DNA"/>
</dbReference>
<organism evidence="1 2">
    <name type="scientific">Candidatus Wolfebacteria bacterium GW2011_GWA2_47_9b</name>
    <dbReference type="NCBI Taxonomy" id="1619005"/>
    <lineage>
        <taxon>Bacteria</taxon>
        <taxon>Candidatus Wolfeibacteriota</taxon>
    </lineage>
</organism>
<dbReference type="PANTHER" id="PTHR40084:SF1">
    <property type="entry name" value="PHOSPHOTRANSFERASE"/>
    <property type="match status" value="1"/>
</dbReference>
<dbReference type="SUPFAM" id="SSF89550">
    <property type="entry name" value="PHP domain-like"/>
    <property type="match status" value="1"/>
</dbReference>
<keyword evidence="1" id="KW-0067">ATP-binding</keyword>
<dbReference type="AlphaFoldDB" id="A0A0G1U5M0"/>
<keyword evidence="1" id="KW-0378">Hydrolase</keyword>
<dbReference type="PATRIC" id="fig|1619005.3.peg.871"/>
<reference evidence="1 2" key="1">
    <citation type="journal article" date="2015" name="Nature">
        <title>rRNA introns, odd ribosomes, and small enigmatic genomes across a large radiation of phyla.</title>
        <authorList>
            <person name="Brown C.T."/>
            <person name="Hug L.A."/>
            <person name="Thomas B.C."/>
            <person name="Sharon I."/>
            <person name="Castelle C.J."/>
            <person name="Singh A."/>
            <person name="Wilkins M.J."/>
            <person name="Williams K.H."/>
            <person name="Banfield J.F."/>
        </authorList>
    </citation>
    <scope>NUCLEOTIDE SEQUENCE [LARGE SCALE GENOMIC DNA]</scope>
</reference>
<gene>
    <name evidence="1" type="ORF">UY19_C0015G0026</name>
</gene>
<proteinExistence type="predicted"/>
<dbReference type="Proteomes" id="UP000033882">
    <property type="component" value="Unassembled WGS sequence"/>
</dbReference>
<accession>A0A0G1U5M0</accession>
<name>A0A0G1U5M0_9BACT</name>
<dbReference type="GO" id="GO:0004386">
    <property type="term" value="F:helicase activity"/>
    <property type="evidence" value="ECO:0007669"/>
    <property type="project" value="UniProtKB-KW"/>
</dbReference>
<sequence length="429" mass="47686">MKFIADLHMHSKYSRATSKDMVLEEIDKVAAEKGIRVIGTGDCTHPQWFKELSGKLESAEEGLFRLKKKHQRKTIWDTYAETRFVISGEISSIYSRGGKTRRVHNIILLPSIESAKKLNDELGERGNIVSDGRPILGIDSEDLAKIIFDIEPTAMIIPAHLWTPWFGMLGSMSGFDSIKECFGEYADKIIAAETGLSSDPAMNWRLSGLDGVAMISNSDSHSPQKIGREATIFDAELSYEGIRNAIKNSSPVFLSSPRRRGFTTDRIVATLEFFPEEGKYHHDGHQACGVSMTPKETKKQKGICPACGKPVTVGVLNRVEILADIKSSAKRKGNLCTQEGRTPFYSIVQLDEIIADTLEVGIKTKKVRVVYERLIKGCGTEIGILLECAEKKLLEHADKEIVRGIIQMRKGKVKIAPGYDGEYGKIRII</sequence>
<evidence type="ECO:0000313" key="1">
    <source>
        <dbReference type="EMBL" id="KKU89386.1"/>
    </source>
</evidence>
<comment type="caution">
    <text evidence="1">The sequence shown here is derived from an EMBL/GenBank/DDBJ whole genome shotgun (WGS) entry which is preliminary data.</text>
</comment>
<dbReference type="PANTHER" id="PTHR40084">
    <property type="entry name" value="PHOSPHOHYDROLASE, PHP FAMILY"/>
    <property type="match status" value="1"/>
</dbReference>
<keyword evidence="1" id="KW-0547">Nucleotide-binding</keyword>